<dbReference type="InterPro" id="IPR004027">
    <property type="entry name" value="SEC_C_motif"/>
</dbReference>
<dbReference type="Pfam" id="PF02810">
    <property type="entry name" value="SEC-C"/>
    <property type="match status" value="1"/>
</dbReference>
<sequence>MKIFDISRNDDCICGSGKKYKKCCMNNIEEIKKNLTNPLSNEVNLFSDDLEFIKIVSILYGTNLSEKNKSFKTDKIVKLILETFEIEDNYTSDDYVQFLRKMTRNMAQDKRLKKIRVPGDFLKDTEIGNELDVDNLLKEIVEENLVEEIFLNIAFELQNFNFNEKEIKDLFLLIKVSILDEYNTLVKMVTGATMIEIAKALEEIHAINSNKTMDKIFDIASKYPSFNEYLSSKMFDAITDDFAYVLDEHIDIPFFIVYLFLLKLYHRILSSFLFDFKTPTEFSDSLFDDVLQDLLYNELIIYEKALKTILTSLELKSESTDDEKVKMSFENVLSLLSLPINNWNMEIFEQIMKVNILRTLNNLPAKVEGIDKEVKLQDLASDEILDEYIVYLKKNGLEQIVDLFEKIYGDLKNIMNKLSKDLSDIDIKF</sequence>
<proteinExistence type="predicted"/>
<accession>A0ABS4NED1</accession>
<evidence type="ECO:0000313" key="2">
    <source>
        <dbReference type="Proteomes" id="UP001166402"/>
    </source>
</evidence>
<dbReference type="Gene3D" id="3.10.450.50">
    <property type="match status" value="1"/>
</dbReference>
<evidence type="ECO:0000313" key="1">
    <source>
        <dbReference type="EMBL" id="MBP2072016.1"/>
    </source>
</evidence>
<name>A0ABS4NED1_9THEO</name>
<reference evidence="1" key="1">
    <citation type="submission" date="2021-03" db="EMBL/GenBank/DDBJ databases">
        <title>Genomic Encyclopedia of Type Strains, Phase IV (KMG-IV): sequencing the most valuable type-strain genomes for metagenomic binning, comparative biology and taxonomic classification.</title>
        <authorList>
            <person name="Goeker M."/>
        </authorList>
    </citation>
    <scope>NUCLEOTIDE SEQUENCE</scope>
    <source>
        <strain evidence="1">DSM 101588</strain>
    </source>
</reference>
<dbReference type="RefSeq" id="WP_209453833.1">
    <property type="nucleotide sequence ID" value="NZ_JAGGLT010000015.1"/>
</dbReference>
<dbReference type="Proteomes" id="UP001166402">
    <property type="component" value="Unassembled WGS sequence"/>
</dbReference>
<gene>
    <name evidence="1" type="ORF">J2Z80_001539</name>
</gene>
<dbReference type="SUPFAM" id="SSF103642">
    <property type="entry name" value="Sec-C motif"/>
    <property type="match status" value="1"/>
</dbReference>
<organism evidence="1 2">
    <name type="scientific">Thermoanaerobacterium butyriciformans</name>
    <dbReference type="NCBI Taxonomy" id="1702242"/>
    <lineage>
        <taxon>Bacteria</taxon>
        <taxon>Bacillati</taxon>
        <taxon>Bacillota</taxon>
        <taxon>Clostridia</taxon>
        <taxon>Thermoanaerobacterales</taxon>
        <taxon>Thermoanaerobacteraceae</taxon>
        <taxon>Thermoanaerobacterium</taxon>
    </lineage>
</organism>
<dbReference type="EMBL" id="JAGGLT010000015">
    <property type="protein sequence ID" value="MBP2072016.1"/>
    <property type="molecule type" value="Genomic_DNA"/>
</dbReference>
<comment type="caution">
    <text evidence="1">The sequence shown here is derived from an EMBL/GenBank/DDBJ whole genome shotgun (WGS) entry which is preliminary data.</text>
</comment>
<keyword evidence="2" id="KW-1185">Reference proteome</keyword>
<protein>
    <submittedName>
        <fullName evidence="1">SepF-like predicted cell division protein (DUF552 family)</fullName>
    </submittedName>
</protein>